<dbReference type="PANTHER" id="PTHR12509">
    <property type="entry name" value="SPERMATOGENESIS-ASSOCIATED 4-RELATED"/>
    <property type="match status" value="1"/>
</dbReference>
<accession>A0AAW1SMF8</accession>
<dbReference type="InterPro" id="IPR010441">
    <property type="entry name" value="CH_2"/>
</dbReference>
<feature type="region of interest" description="Disordered" evidence="1">
    <location>
        <begin position="114"/>
        <end position="139"/>
    </location>
</feature>
<name>A0AAW1SMF8_9CHLO</name>
<dbReference type="Pfam" id="PF15261">
    <property type="entry name" value="JHY"/>
    <property type="match status" value="1"/>
</dbReference>
<dbReference type="SUPFAM" id="SSF47576">
    <property type="entry name" value="Calponin-homology domain, CH-domain"/>
    <property type="match status" value="1"/>
</dbReference>
<evidence type="ECO:0000313" key="3">
    <source>
        <dbReference type="EMBL" id="KAK9849001.1"/>
    </source>
</evidence>
<feature type="compositionally biased region" description="Basic and acidic residues" evidence="1">
    <location>
        <begin position="129"/>
        <end position="138"/>
    </location>
</feature>
<dbReference type="InterPro" id="IPR001715">
    <property type="entry name" value="CH_dom"/>
</dbReference>
<dbReference type="InterPro" id="IPR027968">
    <property type="entry name" value="JHY"/>
</dbReference>
<organism evidence="3 4">
    <name type="scientific">Apatococcus fuscideae</name>
    <dbReference type="NCBI Taxonomy" id="2026836"/>
    <lineage>
        <taxon>Eukaryota</taxon>
        <taxon>Viridiplantae</taxon>
        <taxon>Chlorophyta</taxon>
        <taxon>core chlorophytes</taxon>
        <taxon>Trebouxiophyceae</taxon>
        <taxon>Chlorellales</taxon>
        <taxon>Chlorellaceae</taxon>
        <taxon>Apatococcus</taxon>
    </lineage>
</organism>
<comment type="caution">
    <text evidence="3">The sequence shown here is derived from an EMBL/GenBank/DDBJ whole genome shotgun (WGS) entry which is preliminary data.</text>
</comment>
<sequence length="236" mass="27546">MTTPILPRHVITWLQGLKLSQPLRNIRRDLADGCILAEILSKYLPKDVQLHAFERATSRQRKKANWKLLTKILKSYRFPIDSKLEDSIIDADEAAAFEILVVLHDFLIEQQDWQQEENRDEPSCSQSLHSEHEADKEKRLRKIHAKEFSEQIRQHNMYQMATESHKACPKHEFPRAQSKRDRALDFARQVSKPAVRQHPLELGLHDAAEREQQTPLQHLEQHYLANQQQVAAVFGS</sequence>
<evidence type="ECO:0000256" key="1">
    <source>
        <dbReference type="SAM" id="MobiDB-lite"/>
    </source>
</evidence>
<reference evidence="3 4" key="1">
    <citation type="journal article" date="2024" name="Nat. Commun.">
        <title>Phylogenomics reveals the evolutionary origins of lichenization in chlorophyte algae.</title>
        <authorList>
            <person name="Puginier C."/>
            <person name="Libourel C."/>
            <person name="Otte J."/>
            <person name="Skaloud P."/>
            <person name="Haon M."/>
            <person name="Grisel S."/>
            <person name="Petersen M."/>
            <person name="Berrin J.G."/>
            <person name="Delaux P.M."/>
            <person name="Dal Grande F."/>
            <person name="Keller J."/>
        </authorList>
    </citation>
    <scope>NUCLEOTIDE SEQUENCE [LARGE SCALE GENOMIC DNA]</scope>
    <source>
        <strain evidence="3 4">SAG 2523</strain>
    </source>
</reference>
<evidence type="ECO:0000259" key="2">
    <source>
        <dbReference type="PROSITE" id="PS50021"/>
    </source>
</evidence>
<dbReference type="InterPro" id="IPR052111">
    <property type="entry name" value="Spermatogenesis_Ciliary_MAP"/>
</dbReference>
<feature type="domain" description="Calponin-homology (CH)" evidence="2">
    <location>
        <begin position="4"/>
        <end position="111"/>
    </location>
</feature>
<dbReference type="PROSITE" id="PS50021">
    <property type="entry name" value="CH"/>
    <property type="match status" value="1"/>
</dbReference>
<dbReference type="EMBL" id="JALJOV010001370">
    <property type="protein sequence ID" value="KAK9849001.1"/>
    <property type="molecule type" value="Genomic_DNA"/>
</dbReference>
<dbReference type="GO" id="GO:0051493">
    <property type="term" value="P:regulation of cytoskeleton organization"/>
    <property type="evidence" value="ECO:0007669"/>
    <property type="project" value="TreeGrafter"/>
</dbReference>
<dbReference type="InterPro" id="IPR036872">
    <property type="entry name" value="CH_dom_sf"/>
</dbReference>
<dbReference type="AlphaFoldDB" id="A0AAW1SMF8"/>
<keyword evidence="4" id="KW-1185">Reference proteome</keyword>
<gene>
    <name evidence="3" type="ORF">WJX84_005072</name>
</gene>
<dbReference type="Proteomes" id="UP001485043">
    <property type="component" value="Unassembled WGS sequence"/>
</dbReference>
<dbReference type="Gene3D" id="1.10.418.10">
    <property type="entry name" value="Calponin-like domain"/>
    <property type="match status" value="1"/>
</dbReference>
<evidence type="ECO:0000313" key="4">
    <source>
        <dbReference type="Proteomes" id="UP001485043"/>
    </source>
</evidence>
<protein>
    <recommendedName>
        <fullName evidence="2">Calponin-homology (CH) domain-containing protein</fullName>
    </recommendedName>
</protein>
<dbReference type="GO" id="GO:0005930">
    <property type="term" value="C:axoneme"/>
    <property type="evidence" value="ECO:0007669"/>
    <property type="project" value="TreeGrafter"/>
</dbReference>
<proteinExistence type="predicted"/>
<dbReference type="GO" id="GO:0008017">
    <property type="term" value="F:microtubule binding"/>
    <property type="evidence" value="ECO:0007669"/>
    <property type="project" value="TreeGrafter"/>
</dbReference>
<dbReference type="Pfam" id="PF06294">
    <property type="entry name" value="CH_2"/>
    <property type="match status" value="1"/>
</dbReference>
<dbReference type="PANTHER" id="PTHR12509:SF8">
    <property type="entry name" value="SPERMATOGENESIS-ASSOCIATED PROTEIN 4"/>
    <property type="match status" value="1"/>
</dbReference>